<dbReference type="Proteomes" id="UP000821865">
    <property type="component" value="Chromosome 2"/>
</dbReference>
<evidence type="ECO:0000313" key="1">
    <source>
        <dbReference type="EMBL" id="KAH7964895.1"/>
    </source>
</evidence>
<sequence length="251" mass="27197">MTATARRKEFCPSYFAELVGPTRARYEAKINMCDGVDPYTSCGGTDTTTDVDLLPVTTHADIVNYLVLSTNHVSPTEMKSYKSLEAHNYTSQVAGSEEERRQRSAKNAAASDRAATEEEERPRQNPFGEPLPRVGPSPPPANRFATGAAGAAFYGRTLQYKAPLLWVPAPGAAAPVCVMREPNAFTSQTPTPEISFSAEKRCGKVVQTVPARLPAAASNEPRSRVNKAGICNADPANLPAVYEPELRKRKN</sequence>
<protein>
    <submittedName>
        <fullName evidence="1">Uncharacterized protein</fullName>
    </submittedName>
</protein>
<accession>A0ACB8DA39</accession>
<organism evidence="1 2">
    <name type="scientific">Dermacentor silvarum</name>
    <name type="common">Tick</name>
    <dbReference type="NCBI Taxonomy" id="543639"/>
    <lineage>
        <taxon>Eukaryota</taxon>
        <taxon>Metazoa</taxon>
        <taxon>Ecdysozoa</taxon>
        <taxon>Arthropoda</taxon>
        <taxon>Chelicerata</taxon>
        <taxon>Arachnida</taxon>
        <taxon>Acari</taxon>
        <taxon>Parasitiformes</taxon>
        <taxon>Ixodida</taxon>
        <taxon>Ixodoidea</taxon>
        <taxon>Ixodidae</taxon>
        <taxon>Rhipicephalinae</taxon>
        <taxon>Dermacentor</taxon>
    </lineage>
</organism>
<dbReference type="EMBL" id="CM023471">
    <property type="protein sequence ID" value="KAH7964895.1"/>
    <property type="molecule type" value="Genomic_DNA"/>
</dbReference>
<comment type="caution">
    <text evidence="1">The sequence shown here is derived from an EMBL/GenBank/DDBJ whole genome shotgun (WGS) entry which is preliminary data.</text>
</comment>
<keyword evidence="2" id="KW-1185">Reference proteome</keyword>
<gene>
    <name evidence="1" type="ORF">HPB49_002299</name>
</gene>
<name>A0ACB8DA39_DERSI</name>
<evidence type="ECO:0000313" key="2">
    <source>
        <dbReference type="Proteomes" id="UP000821865"/>
    </source>
</evidence>
<proteinExistence type="predicted"/>
<reference evidence="1" key="1">
    <citation type="submission" date="2020-05" db="EMBL/GenBank/DDBJ databases">
        <title>Large-scale comparative analyses of tick genomes elucidate their genetic diversity and vector capacities.</title>
        <authorList>
            <person name="Jia N."/>
            <person name="Wang J."/>
            <person name="Shi W."/>
            <person name="Du L."/>
            <person name="Sun Y."/>
            <person name="Zhan W."/>
            <person name="Jiang J."/>
            <person name="Wang Q."/>
            <person name="Zhang B."/>
            <person name="Ji P."/>
            <person name="Sakyi L.B."/>
            <person name="Cui X."/>
            <person name="Yuan T."/>
            <person name="Jiang B."/>
            <person name="Yang W."/>
            <person name="Lam T.T.-Y."/>
            <person name="Chang Q."/>
            <person name="Ding S."/>
            <person name="Wang X."/>
            <person name="Zhu J."/>
            <person name="Ruan X."/>
            <person name="Zhao L."/>
            <person name="Wei J."/>
            <person name="Que T."/>
            <person name="Du C."/>
            <person name="Cheng J."/>
            <person name="Dai P."/>
            <person name="Han X."/>
            <person name="Huang E."/>
            <person name="Gao Y."/>
            <person name="Liu J."/>
            <person name="Shao H."/>
            <person name="Ye R."/>
            <person name="Li L."/>
            <person name="Wei W."/>
            <person name="Wang X."/>
            <person name="Wang C."/>
            <person name="Yang T."/>
            <person name="Huo Q."/>
            <person name="Li W."/>
            <person name="Guo W."/>
            <person name="Chen H."/>
            <person name="Zhou L."/>
            <person name="Ni X."/>
            <person name="Tian J."/>
            <person name="Zhou Y."/>
            <person name="Sheng Y."/>
            <person name="Liu T."/>
            <person name="Pan Y."/>
            <person name="Xia L."/>
            <person name="Li J."/>
            <person name="Zhao F."/>
            <person name="Cao W."/>
        </authorList>
    </citation>
    <scope>NUCLEOTIDE SEQUENCE</scope>
    <source>
        <strain evidence="1">Dsil-2018</strain>
    </source>
</reference>